<accession>L1IRK3</accession>
<feature type="compositionally biased region" description="Basic and acidic residues" evidence="1">
    <location>
        <begin position="42"/>
        <end position="57"/>
    </location>
</feature>
<feature type="region of interest" description="Disordered" evidence="1">
    <location>
        <begin position="109"/>
        <end position="156"/>
    </location>
</feature>
<reference evidence="5" key="2">
    <citation type="submission" date="2012-11" db="EMBL/GenBank/DDBJ databases">
        <authorList>
            <person name="Kuo A."/>
            <person name="Curtis B.A."/>
            <person name="Tanifuji G."/>
            <person name="Burki F."/>
            <person name="Gruber A."/>
            <person name="Irimia M."/>
            <person name="Maruyama S."/>
            <person name="Arias M.C."/>
            <person name="Ball S.G."/>
            <person name="Gile G.H."/>
            <person name="Hirakawa Y."/>
            <person name="Hopkins J.F."/>
            <person name="Rensing S.A."/>
            <person name="Schmutz J."/>
            <person name="Symeonidi A."/>
            <person name="Elias M."/>
            <person name="Eveleigh R.J."/>
            <person name="Herman E.K."/>
            <person name="Klute M.J."/>
            <person name="Nakayama T."/>
            <person name="Obornik M."/>
            <person name="Reyes-Prieto A."/>
            <person name="Armbrust E.V."/>
            <person name="Aves S.J."/>
            <person name="Beiko R.G."/>
            <person name="Coutinho P."/>
            <person name="Dacks J.B."/>
            <person name="Durnford D.G."/>
            <person name="Fast N.M."/>
            <person name="Green B.R."/>
            <person name="Grisdale C."/>
            <person name="Hempe F."/>
            <person name="Henrissat B."/>
            <person name="Hoppner M.P."/>
            <person name="Ishida K.-I."/>
            <person name="Kim E."/>
            <person name="Koreny L."/>
            <person name="Kroth P.G."/>
            <person name="Liu Y."/>
            <person name="Malik S.-B."/>
            <person name="Maier U.G."/>
            <person name="McRose D."/>
            <person name="Mock T."/>
            <person name="Neilson J.A."/>
            <person name="Onodera N.T."/>
            <person name="Poole A.M."/>
            <person name="Pritham E.J."/>
            <person name="Richards T.A."/>
            <person name="Rocap G."/>
            <person name="Roy S.W."/>
            <person name="Sarai C."/>
            <person name="Schaack S."/>
            <person name="Shirato S."/>
            <person name="Slamovits C.H."/>
            <person name="Spencer D.F."/>
            <person name="Suzuki S."/>
            <person name="Worden A.Z."/>
            <person name="Zauner S."/>
            <person name="Barry K."/>
            <person name="Bell C."/>
            <person name="Bharti A.K."/>
            <person name="Crow J.A."/>
            <person name="Grimwood J."/>
            <person name="Kramer R."/>
            <person name="Lindquist E."/>
            <person name="Lucas S."/>
            <person name="Salamov A."/>
            <person name="McFadden G.I."/>
            <person name="Lane C.E."/>
            <person name="Keeling P.J."/>
            <person name="Gray M.W."/>
            <person name="Grigoriev I.V."/>
            <person name="Archibald J.M."/>
        </authorList>
    </citation>
    <scope>NUCLEOTIDE SEQUENCE</scope>
    <source>
        <strain evidence="5">CCMP2712</strain>
    </source>
</reference>
<reference evidence="3 5" key="1">
    <citation type="journal article" date="2012" name="Nature">
        <title>Algal genomes reveal evolutionary mosaicism and the fate of nucleomorphs.</title>
        <authorList>
            <consortium name="DOE Joint Genome Institute"/>
            <person name="Curtis B.A."/>
            <person name="Tanifuji G."/>
            <person name="Burki F."/>
            <person name="Gruber A."/>
            <person name="Irimia M."/>
            <person name="Maruyama S."/>
            <person name="Arias M.C."/>
            <person name="Ball S.G."/>
            <person name="Gile G.H."/>
            <person name="Hirakawa Y."/>
            <person name="Hopkins J.F."/>
            <person name="Kuo A."/>
            <person name="Rensing S.A."/>
            <person name="Schmutz J."/>
            <person name="Symeonidi A."/>
            <person name="Elias M."/>
            <person name="Eveleigh R.J."/>
            <person name="Herman E.K."/>
            <person name="Klute M.J."/>
            <person name="Nakayama T."/>
            <person name="Obornik M."/>
            <person name="Reyes-Prieto A."/>
            <person name="Armbrust E.V."/>
            <person name="Aves S.J."/>
            <person name="Beiko R.G."/>
            <person name="Coutinho P."/>
            <person name="Dacks J.B."/>
            <person name="Durnford D.G."/>
            <person name="Fast N.M."/>
            <person name="Green B.R."/>
            <person name="Grisdale C.J."/>
            <person name="Hempel F."/>
            <person name="Henrissat B."/>
            <person name="Hoppner M.P."/>
            <person name="Ishida K."/>
            <person name="Kim E."/>
            <person name="Koreny L."/>
            <person name="Kroth P.G."/>
            <person name="Liu Y."/>
            <person name="Malik S.B."/>
            <person name="Maier U.G."/>
            <person name="McRose D."/>
            <person name="Mock T."/>
            <person name="Neilson J.A."/>
            <person name="Onodera N.T."/>
            <person name="Poole A.M."/>
            <person name="Pritham E.J."/>
            <person name="Richards T.A."/>
            <person name="Rocap G."/>
            <person name="Roy S.W."/>
            <person name="Sarai C."/>
            <person name="Schaack S."/>
            <person name="Shirato S."/>
            <person name="Slamovits C.H."/>
            <person name="Spencer D.F."/>
            <person name="Suzuki S."/>
            <person name="Worden A.Z."/>
            <person name="Zauner S."/>
            <person name="Barry K."/>
            <person name="Bell C."/>
            <person name="Bharti A.K."/>
            <person name="Crow J.A."/>
            <person name="Grimwood J."/>
            <person name="Kramer R."/>
            <person name="Lindquist E."/>
            <person name="Lucas S."/>
            <person name="Salamov A."/>
            <person name="McFadden G.I."/>
            <person name="Lane C.E."/>
            <person name="Keeling P.J."/>
            <person name="Gray M.W."/>
            <person name="Grigoriev I.V."/>
            <person name="Archibald J.M."/>
        </authorList>
    </citation>
    <scope>NUCLEOTIDE SEQUENCE</scope>
    <source>
        <strain evidence="3 5">CCMP2712</strain>
    </source>
</reference>
<dbReference type="KEGG" id="gtt:GUITHDRAFT_115001"/>
<dbReference type="EnsemblProtists" id="EKX38896">
    <property type="protein sequence ID" value="EKX38896"/>
    <property type="gene ID" value="GUITHDRAFT_115001"/>
</dbReference>
<name>L1IRK3_GUITC</name>
<keyword evidence="5" id="KW-1185">Reference proteome</keyword>
<evidence type="ECO:0000313" key="3">
    <source>
        <dbReference type="EMBL" id="EKX38896.1"/>
    </source>
</evidence>
<feature type="region of interest" description="Disordered" evidence="1">
    <location>
        <begin position="1"/>
        <end position="84"/>
    </location>
</feature>
<evidence type="ECO:0000256" key="1">
    <source>
        <dbReference type="SAM" id="MobiDB-lite"/>
    </source>
</evidence>
<dbReference type="HOGENOM" id="CLU_886954_0_0_1"/>
<proteinExistence type="predicted"/>
<evidence type="ECO:0000313" key="4">
    <source>
        <dbReference type="EnsemblProtists" id="EKX38896"/>
    </source>
</evidence>
<keyword evidence="2" id="KW-0812">Transmembrane</keyword>
<feature type="region of interest" description="Disordered" evidence="1">
    <location>
        <begin position="183"/>
        <end position="259"/>
    </location>
</feature>
<feature type="transmembrane region" description="Helical" evidence="2">
    <location>
        <begin position="287"/>
        <end position="306"/>
    </location>
</feature>
<protein>
    <submittedName>
        <fullName evidence="3 4">Uncharacterized protein</fullName>
    </submittedName>
</protein>
<sequence>MGRKKSSKAKGGGGGGGAAAAEAGDDQAVQREDETQEQVQLEAEKQVEEGAREEKVAEPVNATSSPEDNNVHPDEEQDKVKAGDDSAHKYLSLYSLEQLLKSTDALPSLNELRPSLDSDGYIKPVPMQADEDEGSDSQSQPRSEVPARALSGGANGGAASEFLKVKAKIDLVANDDKRVQRTGLDIPEECDPGIPNHQKEAAQGADSKSSQTPAEALVEPSQGGEAVNKNMAQTAPVNKTSQVDDRQRAAIPPSDDDLVTDICASTDEPTFKPFKAPSDMEISSTEAWTTAAFLAVGTVSLLWVTLRLTVLKRS</sequence>
<organism evidence="3">
    <name type="scientific">Guillardia theta (strain CCMP2712)</name>
    <name type="common">Cryptophyte</name>
    <dbReference type="NCBI Taxonomy" id="905079"/>
    <lineage>
        <taxon>Eukaryota</taxon>
        <taxon>Cryptophyceae</taxon>
        <taxon>Pyrenomonadales</taxon>
        <taxon>Geminigeraceae</taxon>
        <taxon>Guillardia</taxon>
    </lineage>
</organism>
<dbReference type="Proteomes" id="UP000011087">
    <property type="component" value="Unassembled WGS sequence"/>
</dbReference>
<keyword evidence="2" id="KW-0472">Membrane</keyword>
<dbReference type="PaxDb" id="55529-EKX38896"/>
<dbReference type="GeneID" id="17295623"/>
<evidence type="ECO:0000313" key="5">
    <source>
        <dbReference type="Proteomes" id="UP000011087"/>
    </source>
</evidence>
<dbReference type="EMBL" id="JH993044">
    <property type="protein sequence ID" value="EKX38896.1"/>
    <property type="molecule type" value="Genomic_DNA"/>
</dbReference>
<reference evidence="4" key="3">
    <citation type="submission" date="2015-06" db="UniProtKB">
        <authorList>
            <consortium name="EnsemblProtists"/>
        </authorList>
    </citation>
    <scope>IDENTIFICATION</scope>
</reference>
<feature type="compositionally biased region" description="Basic and acidic residues" evidence="1">
    <location>
        <begin position="69"/>
        <end position="84"/>
    </location>
</feature>
<dbReference type="AlphaFoldDB" id="L1IRK3"/>
<dbReference type="RefSeq" id="XP_005825876.1">
    <property type="nucleotide sequence ID" value="XM_005825819.1"/>
</dbReference>
<evidence type="ECO:0000256" key="2">
    <source>
        <dbReference type="SAM" id="Phobius"/>
    </source>
</evidence>
<feature type="compositionally biased region" description="Polar residues" evidence="1">
    <location>
        <begin position="230"/>
        <end position="241"/>
    </location>
</feature>
<gene>
    <name evidence="3" type="ORF">GUITHDRAFT_115001</name>
</gene>
<keyword evidence="2" id="KW-1133">Transmembrane helix</keyword>